<feature type="transmembrane region" description="Helical" evidence="1">
    <location>
        <begin position="41"/>
        <end position="57"/>
    </location>
</feature>
<dbReference type="EMBL" id="MKIE01000005">
    <property type="protein sequence ID" value="OHW62137.1"/>
    <property type="molecule type" value="Genomic_DNA"/>
</dbReference>
<dbReference type="Proteomes" id="UP000180254">
    <property type="component" value="Unassembled WGS sequence"/>
</dbReference>
<feature type="transmembrane region" description="Helical" evidence="1">
    <location>
        <begin position="63"/>
        <end position="82"/>
    </location>
</feature>
<dbReference type="RefSeq" id="WP_071063395.1">
    <property type="nucleotide sequence ID" value="NZ_MKIE01000005.1"/>
</dbReference>
<proteinExistence type="predicted"/>
<evidence type="ECO:0000259" key="2">
    <source>
        <dbReference type="Pfam" id="PF18917"/>
    </source>
</evidence>
<comment type="caution">
    <text evidence="3">The sequence shown here is derived from an EMBL/GenBank/DDBJ whole genome shotgun (WGS) entry which is preliminary data.</text>
</comment>
<organism evidence="3 4">
    <name type="scientific">Andreesenia angusta</name>
    <dbReference type="NCBI Taxonomy" id="39480"/>
    <lineage>
        <taxon>Bacteria</taxon>
        <taxon>Bacillati</taxon>
        <taxon>Bacillota</taxon>
        <taxon>Tissierellia</taxon>
        <taxon>Tissierellales</taxon>
        <taxon>Gottschalkiaceae</taxon>
        <taxon>Andreesenia</taxon>
    </lineage>
</organism>
<evidence type="ECO:0000313" key="4">
    <source>
        <dbReference type="Proteomes" id="UP000180254"/>
    </source>
</evidence>
<gene>
    <name evidence="3" type="ORF">EUAN_15850</name>
</gene>
<accession>A0A1S1V7K3</accession>
<dbReference type="STRING" id="39480.EUAN_15850"/>
<protein>
    <recommendedName>
        <fullName evidence="2">LiaI-LiaF-like transmembrane region domain-containing protein</fullName>
    </recommendedName>
</protein>
<keyword evidence="1" id="KW-1133">Transmembrane helix</keyword>
<feature type="domain" description="LiaI-LiaF-like transmembrane region" evidence="2">
    <location>
        <begin position="6"/>
        <end position="57"/>
    </location>
</feature>
<reference evidence="3 4" key="1">
    <citation type="submission" date="2016-09" db="EMBL/GenBank/DDBJ databases">
        <title>Genome sequence of Eubacterium angustum.</title>
        <authorList>
            <person name="Poehlein A."/>
            <person name="Daniel R."/>
        </authorList>
    </citation>
    <scope>NUCLEOTIDE SEQUENCE [LARGE SCALE GENOMIC DNA]</scope>
    <source>
        <strain evidence="3 4">DSM 1989</strain>
    </source>
</reference>
<keyword evidence="1" id="KW-0472">Membrane</keyword>
<name>A0A1S1V7K3_9FIRM</name>
<sequence>MKKDGLFLGGLLILIGSLWLLGNLGLISFSIYDLGTYIRRVIELWPIVLIIVGTNMITDSSAVRNTVLALCLLLVVVYIAYYQQINALF</sequence>
<evidence type="ECO:0000256" key="1">
    <source>
        <dbReference type="SAM" id="Phobius"/>
    </source>
</evidence>
<evidence type="ECO:0000313" key="3">
    <source>
        <dbReference type="EMBL" id="OHW62137.1"/>
    </source>
</evidence>
<feature type="transmembrane region" description="Helical" evidence="1">
    <location>
        <begin position="6"/>
        <end position="29"/>
    </location>
</feature>
<keyword evidence="1" id="KW-0812">Transmembrane</keyword>
<dbReference type="InterPro" id="IPR043726">
    <property type="entry name" value="LiaI-LiaF-like_TM1"/>
</dbReference>
<dbReference type="AlphaFoldDB" id="A0A1S1V7K3"/>
<dbReference type="Pfam" id="PF18917">
    <property type="entry name" value="LiaI-LiaF-like_TM1"/>
    <property type="match status" value="1"/>
</dbReference>
<keyword evidence="4" id="KW-1185">Reference proteome</keyword>